<gene>
    <name evidence="9" type="ORF">CIPAW_11G076100</name>
</gene>
<dbReference type="InterPro" id="IPR008906">
    <property type="entry name" value="HATC_C_dom"/>
</dbReference>
<proteinExistence type="predicted"/>
<evidence type="ECO:0000259" key="8">
    <source>
        <dbReference type="Pfam" id="PF23262"/>
    </source>
</evidence>
<evidence type="ECO:0000259" key="6">
    <source>
        <dbReference type="Pfam" id="PF05699"/>
    </source>
</evidence>
<feature type="transmembrane region" description="Helical" evidence="5">
    <location>
        <begin position="348"/>
        <end position="367"/>
    </location>
</feature>
<keyword evidence="4 5" id="KW-0472">Membrane</keyword>
<keyword evidence="10" id="KW-1185">Reference proteome</keyword>
<feature type="transmembrane region" description="Helical" evidence="5">
    <location>
        <begin position="387"/>
        <end position="407"/>
    </location>
</feature>
<feature type="transmembrane region" description="Helical" evidence="5">
    <location>
        <begin position="73"/>
        <end position="93"/>
    </location>
</feature>
<reference evidence="9" key="1">
    <citation type="submission" date="2020-12" db="EMBL/GenBank/DDBJ databases">
        <title>WGS assembly of Carya illinoinensis cv. Pawnee.</title>
        <authorList>
            <person name="Platts A."/>
            <person name="Shu S."/>
            <person name="Wright S."/>
            <person name="Barry K."/>
            <person name="Edger P."/>
            <person name="Pires J.C."/>
            <person name="Schmutz J."/>
        </authorList>
    </citation>
    <scope>NUCLEOTIDE SEQUENCE</scope>
    <source>
        <tissue evidence="9">Leaf</tissue>
    </source>
</reference>
<sequence>MARDILAIPITTVASESAFSTGGRVLDPFRSSLAPRTVEALVCSQNWLKSTPICLTFYTLAATAIDPSSDSTYLLLNALIRLLTSIVSLIPILSQPSLDPLSPEEVHRDSLLFFIYVLFGTSNSDTTTARLLFSGAIALLVVPLCIPGVVCAKDWFHRYFHSFDLQAGSSFILVDADDLEIHKELLSHHAGSIGSVGQGSFHHSSKNGARLGCGCCQRTIAKDQLTMLGNEHPARIVVRGLDFWLYYLAYFCGGTIGLVYSNNLGQIAQSLGQCSENTTLLTLYSSFSFFGRLLSAAPDYIPASGNGLALHVGTSLVALSSGLIFAVAVSITWELFGPNSVGVNHNILITNIPIGSLVYGCVATVVYDANTSSESAVCIGRQCFVLTFVWWGCMSVLGLTCSVLLFLRTRHAYNQFQQNRVSTQLY</sequence>
<dbReference type="GO" id="GO:0016020">
    <property type="term" value="C:membrane"/>
    <property type="evidence" value="ECO:0007669"/>
    <property type="project" value="UniProtKB-SubCell"/>
</dbReference>
<dbReference type="InterPro" id="IPR010658">
    <property type="entry name" value="Nodulin-like"/>
</dbReference>
<comment type="caution">
    <text evidence="9">The sequence shown here is derived from an EMBL/GenBank/DDBJ whole genome shotgun (WGS) entry which is preliminary data.</text>
</comment>
<keyword evidence="3 5" id="KW-1133">Transmembrane helix</keyword>
<feature type="transmembrane region" description="Helical" evidence="5">
    <location>
        <begin position="316"/>
        <end position="336"/>
    </location>
</feature>
<feature type="domain" description="HAT C-terminal dimerisation" evidence="6">
    <location>
        <begin position="1"/>
        <end position="48"/>
    </location>
</feature>
<evidence type="ECO:0000313" key="9">
    <source>
        <dbReference type="EMBL" id="KAG6635915.1"/>
    </source>
</evidence>
<dbReference type="Proteomes" id="UP000811609">
    <property type="component" value="Chromosome 11"/>
</dbReference>
<dbReference type="AlphaFoldDB" id="A0A8T1NZR0"/>
<organism evidence="9 10">
    <name type="scientific">Carya illinoinensis</name>
    <name type="common">Pecan</name>
    <dbReference type="NCBI Taxonomy" id="32201"/>
    <lineage>
        <taxon>Eukaryota</taxon>
        <taxon>Viridiplantae</taxon>
        <taxon>Streptophyta</taxon>
        <taxon>Embryophyta</taxon>
        <taxon>Tracheophyta</taxon>
        <taxon>Spermatophyta</taxon>
        <taxon>Magnoliopsida</taxon>
        <taxon>eudicotyledons</taxon>
        <taxon>Gunneridae</taxon>
        <taxon>Pentapetalae</taxon>
        <taxon>rosids</taxon>
        <taxon>fabids</taxon>
        <taxon>Fagales</taxon>
        <taxon>Juglandaceae</taxon>
        <taxon>Carya</taxon>
    </lineage>
</organism>
<evidence type="ECO:0000256" key="4">
    <source>
        <dbReference type="ARBA" id="ARBA00023136"/>
    </source>
</evidence>
<evidence type="ECO:0000256" key="3">
    <source>
        <dbReference type="ARBA" id="ARBA00022989"/>
    </source>
</evidence>
<evidence type="ECO:0000313" key="10">
    <source>
        <dbReference type="Proteomes" id="UP000811609"/>
    </source>
</evidence>
<accession>A0A8T1NZR0</accession>
<dbReference type="PANTHER" id="PTHR21576">
    <property type="entry name" value="UNCHARACTERIZED NODULIN-LIKE PROTEIN"/>
    <property type="match status" value="1"/>
</dbReference>
<feature type="domain" description="Nodulin-like" evidence="7">
    <location>
        <begin position="57"/>
        <end position="147"/>
    </location>
</feature>
<evidence type="ECO:0000256" key="2">
    <source>
        <dbReference type="ARBA" id="ARBA00022692"/>
    </source>
</evidence>
<evidence type="ECO:0000256" key="1">
    <source>
        <dbReference type="ARBA" id="ARBA00004141"/>
    </source>
</evidence>
<dbReference type="GO" id="GO:0046983">
    <property type="term" value="F:protein dimerization activity"/>
    <property type="evidence" value="ECO:0007669"/>
    <property type="project" value="InterPro"/>
</dbReference>
<comment type="subcellular location">
    <subcellularLocation>
        <location evidence="1">Membrane</location>
        <topology evidence="1">Multi-pass membrane protein</topology>
    </subcellularLocation>
</comment>
<feature type="transmembrane region" description="Helical" evidence="5">
    <location>
        <begin position="243"/>
        <end position="261"/>
    </location>
</feature>
<dbReference type="Pfam" id="PF23262">
    <property type="entry name" value="NFD4_C"/>
    <property type="match status" value="2"/>
</dbReference>
<evidence type="ECO:0000259" key="7">
    <source>
        <dbReference type="Pfam" id="PF06813"/>
    </source>
</evidence>
<feature type="domain" description="NFD4 C-terminal" evidence="8">
    <location>
        <begin position="233"/>
        <end position="300"/>
    </location>
</feature>
<name>A0A8T1NZR0_CARIL</name>
<dbReference type="EMBL" id="CM031819">
    <property type="protein sequence ID" value="KAG6635915.1"/>
    <property type="molecule type" value="Genomic_DNA"/>
</dbReference>
<keyword evidence="2 5" id="KW-0812">Transmembrane</keyword>
<dbReference type="Pfam" id="PF05699">
    <property type="entry name" value="Dimer_Tnp_hAT"/>
    <property type="match status" value="1"/>
</dbReference>
<evidence type="ECO:0000256" key="5">
    <source>
        <dbReference type="SAM" id="Phobius"/>
    </source>
</evidence>
<dbReference type="Pfam" id="PF06813">
    <property type="entry name" value="Nodulin-like"/>
    <property type="match status" value="1"/>
</dbReference>
<dbReference type="PANTHER" id="PTHR21576:SF7">
    <property type="entry name" value="MAJOR FACILITATOR SUPERFAMILY PROTEIN"/>
    <property type="match status" value="1"/>
</dbReference>
<protein>
    <submittedName>
        <fullName evidence="9">Uncharacterized protein</fullName>
    </submittedName>
</protein>
<feature type="domain" description="NFD4 C-terminal" evidence="8">
    <location>
        <begin position="308"/>
        <end position="413"/>
    </location>
</feature>
<dbReference type="InterPro" id="IPR056555">
    <property type="entry name" value="NFD4_C"/>
</dbReference>
<feature type="transmembrane region" description="Helical" evidence="5">
    <location>
        <begin position="131"/>
        <end position="152"/>
    </location>
</feature>